<keyword evidence="3" id="KW-1185">Reference proteome</keyword>
<dbReference type="SUPFAM" id="SSF53448">
    <property type="entry name" value="Nucleotide-diphospho-sugar transferases"/>
    <property type="match status" value="1"/>
</dbReference>
<dbReference type="GO" id="GO:0016758">
    <property type="term" value="F:hexosyltransferase activity"/>
    <property type="evidence" value="ECO:0007669"/>
    <property type="project" value="UniProtKB-ARBA"/>
</dbReference>
<evidence type="ECO:0000313" key="3">
    <source>
        <dbReference type="Proteomes" id="UP000305539"/>
    </source>
</evidence>
<gene>
    <name evidence="2" type="ORF">FAZ69_09645</name>
</gene>
<evidence type="ECO:0000259" key="1">
    <source>
        <dbReference type="Pfam" id="PF00535"/>
    </source>
</evidence>
<dbReference type="EMBL" id="SWJE01000005">
    <property type="protein sequence ID" value="TKC89219.1"/>
    <property type="molecule type" value="Genomic_DNA"/>
</dbReference>
<evidence type="ECO:0000313" key="2">
    <source>
        <dbReference type="EMBL" id="TKC89219.1"/>
    </source>
</evidence>
<dbReference type="PANTHER" id="PTHR22916:SF3">
    <property type="entry name" value="UDP-GLCNAC:BETAGAL BETA-1,3-N-ACETYLGLUCOSAMINYLTRANSFERASE-LIKE PROTEIN 1"/>
    <property type="match status" value="1"/>
</dbReference>
<sequence>MALVSILIPAYKAGHLREAIVSALRQTLQDFEILIGDDTPEAHLEALVKSFDDPRIRYFHHGFQRGTLNFQALWKRASGKYVKWLCDDDLLMPASIEVLSAALTANPNSALAFHDRVVIDGDGNVLGTPQPLLQVGQTALVDRAYLVQQMVAGLNNFIGEPSNVMVDRERIDVERIVDYRGLQLDFLGSDVAMFLNIAEQAPLVAVGGYLSAFRRHAGQLSTVMSWNFSAGLYEWELLVRSEAAAGNLHGALLEGAKHRLHALYANFAGVLPEIARLSANLEELTARPPAELLSSERFQADFAFARANVAQRVAQRKEAAARARLASVQPSVQ</sequence>
<reference evidence="2 3" key="1">
    <citation type="submission" date="2019-04" db="EMBL/GenBank/DDBJ databases">
        <title>Trinickia sp. 7GSK02, isolated from subtropical forest soil.</title>
        <authorList>
            <person name="Gao Z.-H."/>
            <person name="Qiu L.-H."/>
        </authorList>
    </citation>
    <scope>NUCLEOTIDE SEQUENCE [LARGE SCALE GENOMIC DNA]</scope>
    <source>
        <strain evidence="2 3">7GSK02</strain>
    </source>
</reference>
<dbReference type="Proteomes" id="UP000305539">
    <property type="component" value="Unassembled WGS sequence"/>
</dbReference>
<accession>A0A4U1I752</accession>
<organism evidence="2 3">
    <name type="scientific">Trinickia terrae</name>
    <dbReference type="NCBI Taxonomy" id="2571161"/>
    <lineage>
        <taxon>Bacteria</taxon>
        <taxon>Pseudomonadati</taxon>
        <taxon>Pseudomonadota</taxon>
        <taxon>Betaproteobacteria</taxon>
        <taxon>Burkholderiales</taxon>
        <taxon>Burkholderiaceae</taxon>
        <taxon>Trinickia</taxon>
    </lineage>
</organism>
<dbReference type="OrthoDB" id="8769632at2"/>
<dbReference type="PANTHER" id="PTHR22916">
    <property type="entry name" value="GLYCOSYLTRANSFERASE"/>
    <property type="match status" value="1"/>
</dbReference>
<name>A0A4U1I752_9BURK</name>
<keyword evidence="2" id="KW-0808">Transferase</keyword>
<dbReference type="Pfam" id="PF00535">
    <property type="entry name" value="Glycos_transf_2"/>
    <property type="match status" value="1"/>
</dbReference>
<dbReference type="InterPro" id="IPR001173">
    <property type="entry name" value="Glyco_trans_2-like"/>
</dbReference>
<dbReference type="InterPro" id="IPR029044">
    <property type="entry name" value="Nucleotide-diphossugar_trans"/>
</dbReference>
<dbReference type="AlphaFoldDB" id="A0A4U1I752"/>
<dbReference type="Gene3D" id="3.90.550.10">
    <property type="entry name" value="Spore Coat Polysaccharide Biosynthesis Protein SpsA, Chain A"/>
    <property type="match status" value="1"/>
</dbReference>
<comment type="caution">
    <text evidence="2">The sequence shown here is derived from an EMBL/GenBank/DDBJ whole genome shotgun (WGS) entry which is preliminary data.</text>
</comment>
<protein>
    <submittedName>
        <fullName evidence="2">Glycosyltransferase</fullName>
    </submittedName>
</protein>
<dbReference type="RefSeq" id="WP_136893771.1">
    <property type="nucleotide sequence ID" value="NZ_SWJE01000005.1"/>
</dbReference>
<proteinExistence type="predicted"/>
<feature type="domain" description="Glycosyltransferase 2-like" evidence="1">
    <location>
        <begin position="5"/>
        <end position="112"/>
    </location>
</feature>